<dbReference type="InterPro" id="IPR011322">
    <property type="entry name" value="N-reg_PII-like_a/b"/>
</dbReference>
<protein>
    <submittedName>
        <fullName evidence="2">DUF190 domain-containing protein</fullName>
    </submittedName>
</protein>
<proteinExistence type="inferred from homology"/>
<reference evidence="2 3" key="1">
    <citation type="submission" date="2018-11" db="EMBL/GenBank/DDBJ databases">
        <title>Paraburkholderia sp. DHOA04, isolated from soil.</title>
        <authorList>
            <person name="Gao Z.-H."/>
            <person name="Qiu L.-H."/>
            <person name="Fu J.-C."/>
        </authorList>
    </citation>
    <scope>NUCLEOTIDE SEQUENCE [LARGE SCALE GENOMIC DNA]</scope>
    <source>
        <strain evidence="2 3">DHOA04</strain>
    </source>
</reference>
<evidence type="ECO:0000313" key="2">
    <source>
        <dbReference type="EMBL" id="RQH02791.1"/>
    </source>
</evidence>
<gene>
    <name evidence="2" type="ORF">D1Y85_21940</name>
</gene>
<keyword evidence="3" id="KW-1185">Reference proteome</keyword>
<dbReference type="Proteomes" id="UP000272778">
    <property type="component" value="Unassembled WGS sequence"/>
</dbReference>
<comment type="similarity">
    <text evidence="1">Belongs to the UPF0166 family.</text>
</comment>
<dbReference type="InterPro" id="IPR015867">
    <property type="entry name" value="N-reg_PII/ATP_PRibTrfase_C"/>
</dbReference>
<evidence type="ECO:0000313" key="3">
    <source>
        <dbReference type="Proteomes" id="UP000272778"/>
    </source>
</evidence>
<dbReference type="SUPFAM" id="SSF54913">
    <property type="entry name" value="GlnB-like"/>
    <property type="match status" value="1"/>
</dbReference>
<dbReference type="EMBL" id="RQIS01000018">
    <property type="protein sequence ID" value="RQH02791.1"/>
    <property type="molecule type" value="Genomic_DNA"/>
</dbReference>
<evidence type="ECO:0000256" key="1">
    <source>
        <dbReference type="ARBA" id="ARBA00010554"/>
    </source>
</evidence>
<sequence>MNGYQLTFYTERNRRHGHQAICDWLLSEARRLGVRGATVIDCAEGTGHAGAHHAPHAFRVYDQPVQIVLALTADEAARLLALVQVEGVHVFYTKVPVEFGVIGAGAPKRERHLFPLRKWGASADKGDRSGNSGLLP</sequence>
<dbReference type="Gene3D" id="3.30.70.120">
    <property type="match status" value="1"/>
</dbReference>
<organism evidence="2 3">
    <name type="scientific">Paraburkholderia dinghuensis</name>
    <dbReference type="NCBI Taxonomy" id="2305225"/>
    <lineage>
        <taxon>Bacteria</taxon>
        <taxon>Pseudomonadati</taxon>
        <taxon>Pseudomonadota</taxon>
        <taxon>Betaproteobacteria</taxon>
        <taxon>Burkholderiales</taxon>
        <taxon>Burkholderiaceae</taxon>
        <taxon>Paraburkholderia</taxon>
    </lineage>
</organism>
<dbReference type="AlphaFoldDB" id="A0A3N6MXN5"/>
<dbReference type="RefSeq" id="WP_124153175.1">
    <property type="nucleotide sequence ID" value="NZ_RQIS01000018.1"/>
</dbReference>
<accession>A0A3N6MXN5</accession>
<comment type="caution">
    <text evidence="2">The sequence shown here is derived from an EMBL/GenBank/DDBJ whole genome shotgun (WGS) entry which is preliminary data.</text>
</comment>
<dbReference type="OrthoDB" id="5339790at2"/>
<name>A0A3N6MXN5_9BURK</name>
<dbReference type="InterPro" id="IPR003793">
    <property type="entry name" value="UPF0166"/>
</dbReference>
<dbReference type="Pfam" id="PF02641">
    <property type="entry name" value="DUF190"/>
    <property type="match status" value="1"/>
</dbReference>